<name>A0ABM6YSL7_9VIBR</name>
<reference evidence="4 5" key="1">
    <citation type="submission" date="2018-08" db="EMBL/GenBank/DDBJ databases">
        <title>Genomic taxonomy of the Vibrionaceae family.</title>
        <authorList>
            <person name="Gomez-Gil B."/>
            <person name="Tanaka M."/>
            <person name="Sawabe T."/>
            <person name="Enciso-Ibarra K."/>
        </authorList>
    </citation>
    <scope>NUCLEOTIDE SEQUENCE [LARGE SCALE GENOMIC DNA]</scope>
    <source>
        <strain evidence="4 5">CAIM 1831</strain>
    </source>
</reference>
<dbReference type="Proteomes" id="UP000262832">
    <property type="component" value="Chromosome I"/>
</dbReference>
<feature type="signal peptide" evidence="3">
    <location>
        <begin position="1"/>
        <end position="21"/>
    </location>
</feature>
<dbReference type="PANTHER" id="PTHR38108">
    <property type="entry name" value="UPF0319 PROTEIN YCCT"/>
    <property type="match status" value="1"/>
</dbReference>
<dbReference type="Pfam" id="PF09829">
    <property type="entry name" value="DUF2057"/>
    <property type="match status" value="1"/>
</dbReference>
<dbReference type="EMBL" id="CP032093">
    <property type="protein sequence ID" value="AXY00702.1"/>
    <property type="molecule type" value="Genomic_DNA"/>
</dbReference>
<evidence type="ECO:0000313" key="5">
    <source>
        <dbReference type="Proteomes" id="UP000262832"/>
    </source>
</evidence>
<dbReference type="InterPro" id="IPR018635">
    <property type="entry name" value="UPF0319"/>
</dbReference>
<gene>
    <name evidence="4" type="ORF">D1115_05090</name>
</gene>
<dbReference type="PANTHER" id="PTHR38108:SF1">
    <property type="entry name" value="UPF0319 PROTEIN YCCT"/>
    <property type="match status" value="1"/>
</dbReference>
<keyword evidence="5" id="KW-1185">Reference proteome</keyword>
<evidence type="ECO:0000256" key="2">
    <source>
        <dbReference type="ARBA" id="ARBA00022729"/>
    </source>
</evidence>
<dbReference type="RefSeq" id="WP_128810548.1">
    <property type="nucleotide sequence ID" value="NZ_CP032093.1"/>
</dbReference>
<sequence length="217" mass="24418">MKLKIWMSALVVLLTSGAVNANTGDVTPTIKSNKVVEVLFVNGQDADDLQKPFALKPGSNQLVVKANLSIGHGDKRTQFKSVPYIITTNVMGNELEIDVPRFRDVRQAQQMFESEQADWKVRVDGEEAEFAQYKMPGKKGMFPYSELDQQLAEYNQAQGVYFANGKEVQLTKEEMINTPTQTQVATKTHSSMTKAKIAYLEMSESEREAFLKWVSQQ</sequence>
<keyword evidence="2 3" id="KW-0732">Signal</keyword>
<comment type="similarity">
    <text evidence="1">Belongs to the UPF0319 family.</text>
</comment>
<evidence type="ECO:0000313" key="4">
    <source>
        <dbReference type="EMBL" id="AXY00702.1"/>
    </source>
</evidence>
<evidence type="ECO:0000256" key="1">
    <source>
        <dbReference type="ARBA" id="ARBA00008490"/>
    </source>
</evidence>
<accession>A0ABM6YSL7</accession>
<feature type="chain" id="PRO_5046097047" evidence="3">
    <location>
        <begin position="22"/>
        <end position="217"/>
    </location>
</feature>
<proteinExistence type="inferred from homology"/>
<organism evidence="4 5">
    <name type="scientific">Vibrio alfacsensis</name>
    <dbReference type="NCBI Taxonomy" id="1074311"/>
    <lineage>
        <taxon>Bacteria</taxon>
        <taxon>Pseudomonadati</taxon>
        <taxon>Pseudomonadota</taxon>
        <taxon>Gammaproteobacteria</taxon>
        <taxon>Vibrionales</taxon>
        <taxon>Vibrionaceae</taxon>
        <taxon>Vibrio</taxon>
    </lineage>
</organism>
<protein>
    <submittedName>
        <fullName evidence="4">DUF2057 domain-containing protein</fullName>
    </submittedName>
</protein>
<evidence type="ECO:0000256" key="3">
    <source>
        <dbReference type="SAM" id="SignalP"/>
    </source>
</evidence>